<name>A0AB38HR90_9HYPH</name>
<reference evidence="1 2" key="1">
    <citation type="submission" date="2019-02" db="EMBL/GenBank/DDBJ databases">
        <title>The genomic architecture of introgression among sibling species of bacteria.</title>
        <authorList>
            <person name="Cavassim M.I.A."/>
            <person name="Moeskjaer S."/>
            <person name="Moslemi C."/>
            <person name="Fields B."/>
            <person name="Bachmann A."/>
            <person name="Vilhjalmsson B."/>
            <person name="Schierup M.H."/>
            <person name="Young J.P.W."/>
            <person name="Andersen S.U."/>
        </authorList>
    </citation>
    <scope>NUCLEOTIDE SEQUENCE [LARGE SCALE GENOMIC DNA]</scope>
    <source>
        <strain evidence="1 2">SM92</strain>
    </source>
</reference>
<organism evidence="1 2">
    <name type="scientific">Rhizobium ruizarguesonis</name>
    <dbReference type="NCBI Taxonomy" id="2081791"/>
    <lineage>
        <taxon>Bacteria</taxon>
        <taxon>Pseudomonadati</taxon>
        <taxon>Pseudomonadota</taxon>
        <taxon>Alphaproteobacteria</taxon>
        <taxon>Hyphomicrobiales</taxon>
        <taxon>Rhizobiaceae</taxon>
        <taxon>Rhizobium/Agrobacterium group</taxon>
        <taxon>Rhizobium</taxon>
    </lineage>
</organism>
<dbReference type="EMBL" id="SIMR01000014">
    <property type="protein sequence ID" value="TBC01319.1"/>
    <property type="molecule type" value="Genomic_DNA"/>
</dbReference>
<accession>A0AB38HR90</accession>
<comment type="caution">
    <text evidence="1">The sequence shown here is derived from an EMBL/GenBank/DDBJ whole genome shotgun (WGS) entry which is preliminary data.</text>
</comment>
<dbReference type="AlphaFoldDB" id="A0AB38HR90"/>
<evidence type="ECO:0000313" key="1">
    <source>
        <dbReference type="EMBL" id="TBC01319.1"/>
    </source>
</evidence>
<protein>
    <submittedName>
        <fullName evidence="1">ParA family protein</fullName>
    </submittedName>
</protein>
<evidence type="ECO:0000313" key="2">
    <source>
        <dbReference type="Proteomes" id="UP000294215"/>
    </source>
</evidence>
<proteinExistence type="predicted"/>
<dbReference type="Proteomes" id="UP000294215">
    <property type="component" value="Unassembled WGS sequence"/>
</dbReference>
<sequence length="25" mass="2807">MCRRSLTAVPASYRCINPLITLQCP</sequence>
<feature type="non-terminal residue" evidence="1">
    <location>
        <position position="25"/>
    </location>
</feature>
<gene>
    <name evidence="1" type="ORF">ELH40_39145</name>
</gene>